<keyword evidence="2" id="KW-1185">Reference proteome</keyword>
<dbReference type="EMBL" id="JARACI010000706">
    <property type="protein sequence ID" value="MDD9205898.1"/>
    <property type="molecule type" value="Genomic_DNA"/>
</dbReference>
<sequence length="41" mass="4258">MDRGIAAGELDGDPADLERLLGRAATAMPEAVRAAWGKAHP</sequence>
<evidence type="ECO:0000313" key="2">
    <source>
        <dbReference type="Proteomes" id="UP001165561"/>
    </source>
</evidence>
<proteinExistence type="predicted"/>
<comment type="caution">
    <text evidence="1">The sequence shown here is derived from an EMBL/GenBank/DDBJ whole genome shotgun (WGS) entry which is preliminary data.</text>
</comment>
<name>A0ABT5TV09_9MICO</name>
<organism evidence="1 2">
    <name type="scientific">Georgenia halotolerans</name>
    <dbReference type="NCBI Taxonomy" id="3028317"/>
    <lineage>
        <taxon>Bacteria</taxon>
        <taxon>Bacillati</taxon>
        <taxon>Actinomycetota</taxon>
        <taxon>Actinomycetes</taxon>
        <taxon>Micrococcales</taxon>
        <taxon>Bogoriellaceae</taxon>
        <taxon>Georgenia</taxon>
    </lineage>
</organism>
<reference evidence="1" key="1">
    <citation type="submission" date="2023-02" db="EMBL/GenBank/DDBJ databases">
        <title>Georgenia sp.10Sc9-8, isolated from a soil sample collected from the Taklamakan desert.</title>
        <authorList>
            <person name="Liu S."/>
        </authorList>
    </citation>
    <scope>NUCLEOTIDE SEQUENCE</scope>
    <source>
        <strain evidence="1">10Sc9-8</strain>
    </source>
</reference>
<accession>A0ABT5TV09</accession>
<gene>
    <name evidence="1" type="ORF">PU560_05365</name>
</gene>
<protein>
    <submittedName>
        <fullName evidence="1">Uncharacterized protein</fullName>
    </submittedName>
</protein>
<evidence type="ECO:0000313" key="1">
    <source>
        <dbReference type="EMBL" id="MDD9205898.1"/>
    </source>
</evidence>
<dbReference type="Proteomes" id="UP001165561">
    <property type="component" value="Unassembled WGS sequence"/>
</dbReference>